<dbReference type="RefSeq" id="WP_104429178.1">
    <property type="nucleotide sequence ID" value="NZ_PTIZ01000006.1"/>
</dbReference>
<protein>
    <recommendedName>
        <fullName evidence="4">Lipoprotein</fullName>
    </recommendedName>
</protein>
<reference evidence="2 3" key="1">
    <citation type="submission" date="2018-02" db="EMBL/GenBank/DDBJ databases">
        <title>Subsurface microbial communities from deep shales in Ohio and West Virginia, USA.</title>
        <authorList>
            <person name="Wrighton K."/>
        </authorList>
    </citation>
    <scope>NUCLEOTIDE SEQUENCE [LARGE SCALE GENOMIC DNA]</scope>
    <source>
        <strain evidence="2 3">OWC-DMM</strain>
    </source>
</reference>
<evidence type="ECO:0000313" key="2">
    <source>
        <dbReference type="EMBL" id="PPK75321.1"/>
    </source>
</evidence>
<dbReference type="AlphaFoldDB" id="A0A2S6HD49"/>
<comment type="caution">
    <text evidence="2">The sequence shown here is derived from an EMBL/GenBank/DDBJ whole genome shotgun (WGS) entry which is preliminary data.</text>
</comment>
<dbReference type="Proteomes" id="UP000240010">
    <property type="component" value="Unassembled WGS sequence"/>
</dbReference>
<accession>A0A2S6HD49</accession>
<name>A0A2S6HD49_9GAMM</name>
<sequence>MDKQKIFTTVLRSAGLVAAAMAVTGCADQGYSVLASTATMIGVEVSQNPATQMPQGKLGYNRAELAFVPTNRNGGKNSTGSVSGGAADSANVLMELRYGGIFDMGASSGIYQRLAVGTEAVKQPGASVMFAKNADGSIDTETAKALAAVKAVPEVKEDLEKKKMPLSKKYNDYKNNKDASSIAKYDNAAKAVDPGYLTFGKFATDDQATPDKIKAVCQILKSQGENVNCD</sequence>
<organism evidence="2 3">
    <name type="scientific">Methylobacter tundripaludum</name>
    <dbReference type="NCBI Taxonomy" id="173365"/>
    <lineage>
        <taxon>Bacteria</taxon>
        <taxon>Pseudomonadati</taxon>
        <taxon>Pseudomonadota</taxon>
        <taxon>Gammaproteobacteria</taxon>
        <taxon>Methylococcales</taxon>
        <taxon>Methylococcaceae</taxon>
        <taxon>Methylobacter</taxon>
    </lineage>
</organism>
<dbReference type="EMBL" id="PTIZ01000006">
    <property type="protein sequence ID" value="PPK75321.1"/>
    <property type="molecule type" value="Genomic_DNA"/>
</dbReference>
<evidence type="ECO:0000256" key="1">
    <source>
        <dbReference type="SAM" id="SignalP"/>
    </source>
</evidence>
<proteinExistence type="predicted"/>
<evidence type="ECO:0008006" key="4">
    <source>
        <dbReference type="Google" id="ProtNLM"/>
    </source>
</evidence>
<feature type="chain" id="PRO_5015621081" description="Lipoprotein" evidence="1">
    <location>
        <begin position="23"/>
        <end position="230"/>
    </location>
</feature>
<feature type="signal peptide" evidence="1">
    <location>
        <begin position="1"/>
        <end position="22"/>
    </location>
</feature>
<gene>
    <name evidence="2" type="ORF">B0F87_106169</name>
</gene>
<dbReference type="PROSITE" id="PS51257">
    <property type="entry name" value="PROKAR_LIPOPROTEIN"/>
    <property type="match status" value="1"/>
</dbReference>
<keyword evidence="1" id="KW-0732">Signal</keyword>
<evidence type="ECO:0000313" key="3">
    <source>
        <dbReference type="Proteomes" id="UP000240010"/>
    </source>
</evidence>